<keyword evidence="4" id="KW-0788">Thiol protease</keyword>
<reference evidence="6 7" key="1">
    <citation type="submission" date="2024-10" db="EMBL/GenBank/DDBJ databases">
        <authorList>
            <person name="Deangelis K."/>
            <person name="Huntemann M."/>
            <person name="Clum A."/>
            <person name="Wang J."/>
            <person name="Palaniappan K."/>
            <person name="Ritter S."/>
            <person name="Chen I.-M."/>
            <person name="Stamatis D."/>
            <person name="Reddy T."/>
            <person name="O'Malley R."/>
            <person name="Daum C."/>
            <person name="Ng V."/>
            <person name="Ivanova N."/>
            <person name="Kyrpides N."/>
            <person name="Woyke T."/>
        </authorList>
    </citation>
    <scope>NUCLEOTIDE SEQUENCE [LARGE SCALE GENOMIC DNA]</scope>
    <source>
        <strain evidence="6 7">GAS97</strain>
    </source>
</reference>
<evidence type="ECO:0000313" key="7">
    <source>
        <dbReference type="Proteomes" id="UP001620514"/>
    </source>
</evidence>
<dbReference type="InterPro" id="IPR000064">
    <property type="entry name" value="NLP_P60_dom"/>
</dbReference>
<dbReference type="Proteomes" id="UP001620514">
    <property type="component" value="Unassembled WGS sequence"/>
</dbReference>
<dbReference type="InterPro" id="IPR038765">
    <property type="entry name" value="Papain-like_cys_pep_sf"/>
</dbReference>
<dbReference type="GO" id="GO:0016787">
    <property type="term" value="F:hydrolase activity"/>
    <property type="evidence" value="ECO:0007669"/>
    <property type="project" value="UniProtKB-KW"/>
</dbReference>
<dbReference type="Pfam" id="PF00877">
    <property type="entry name" value="NLPC_P60"/>
    <property type="match status" value="1"/>
</dbReference>
<dbReference type="PANTHER" id="PTHR47053:SF1">
    <property type="entry name" value="MUREIN DD-ENDOPEPTIDASE MEPH-RELATED"/>
    <property type="match status" value="1"/>
</dbReference>
<keyword evidence="7" id="KW-1185">Reference proteome</keyword>
<dbReference type="Pfam" id="PF13018">
    <property type="entry name" value="ESPR"/>
    <property type="match status" value="1"/>
</dbReference>
<protein>
    <submittedName>
        <fullName evidence="6">Cell wall-associated NlpC family hydrolase</fullName>
    </submittedName>
</protein>
<name>A0ABW8MF21_9BURK</name>
<dbReference type="PANTHER" id="PTHR47053">
    <property type="entry name" value="MUREIN DD-ENDOPEPTIDASE MEPH-RELATED"/>
    <property type="match status" value="1"/>
</dbReference>
<organism evidence="6 7">
    <name type="scientific">Caballeronia udeis</name>
    <dbReference type="NCBI Taxonomy" id="1232866"/>
    <lineage>
        <taxon>Bacteria</taxon>
        <taxon>Pseudomonadati</taxon>
        <taxon>Pseudomonadota</taxon>
        <taxon>Betaproteobacteria</taxon>
        <taxon>Burkholderiales</taxon>
        <taxon>Burkholderiaceae</taxon>
        <taxon>Caballeronia</taxon>
    </lineage>
</organism>
<dbReference type="RefSeq" id="WP_404606443.1">
    <property type="nucleotide sequence ID" value="NZ_JBIYDN010000005.1"/>
</dbReference>
<evidence type="ECO:0000259" key="5">
    <source>
        <dbReference type="PROSITE" id="PS51935"/>
    </source>
</evidence>
<keyword evidence="3 6" id="KW-0378">Hydrolase</keyword>
<comment type="similarity">
    <text evidence="1">Belongs to the peptidase C40 family.</text>
</comment>
<dbReference type="InterPro" id="IPR051202">
    <property type="entry name" value="Peptidase_C40"/>
</dbReference>
<evidence type="ECO:0000256" key="4">
    <source>
        <dbReference type="ARBA" id="ARBA00022807"/>
    </source>
</evidence>
<reference evidence="6 7" key="2">
    <citation type="submission" date="2024-11" db="EMBL/GenBank/DDBJ databases">
        <title>Using genomics to understand microbial adaptation to soil warming.</title>
        <authorList>
            <person name="Deangelis K.M. PhD."/>
        </authorList>
    </citation>
    <scope>NUCLEOTIDE SEQUENCE [LARGE SCALE GENOMIC DNA]</scope>
    <source>
        <strain evidence="6 7">GAS97</strain>
    </source>
</reference>
<accession>A0ABW8MF21</accession>
<evidence type="ECO:0000313" key="6">
    <source>
        <dbReference type="EMBL" id="MFK4442275.1"/>
    </source>
</evidence>
<dbReference type="SUPFAM" id="SSF54001">
    <property type="entry name" value="Cysteine proteinases"/>
    <property type="match status" value="1"/>
</dbReference>
<comment type="caution">
    <text evidence="6">The sequence shown here is derived from an EMBL/GenBank/DDBJ whole genome shotgun (WGS) entry which is preliminary data.</text>
</comment>
<evidence type="ECO:0000256" key="2">
    <source>
        <dbReference type="ARBA" id="ARBA00022670"/>
    </source>
</evidence>
<proteinExistence type="inferred from homology"/>
<evidence type="ECO:0000256" key="1">
    <source>
        <dbReference type="ARBA" id="ARBA00007074"/>
    </source>
</evidence>
<dbReference type="EMBL" id="JBIYDN010000005">
    <property type="protein sequence ID" value="MFK4442275.1"/>
    <property type="molecule type" value="Genomic_DNA"/>
</dbReference>
<dbReference type="Gene3D" id="3.90.1720.10">
    <property type="entry name" value="endopeptidase domain like (from Nostoc punctiforme)"/>
    <property type="match status" value="1"/>
</dbReference>
<dbReference type="InterPro" id="IPR011049">
    <property type="entry name" value="Serralysin-like_metalloprot_C"/>
</dbReference>
<dbReference type="PROSITE" id="PS51935">
    <property type="entry name" value="NLPC_P60"/>
    <property type="match status" value="1"/>
</dbReference>
<feature type="domain" description="NlpC/P60" evidence="5">
    <location>
        <begin position="137"/>
        <end position="261"/>
    </location>
</feature>
<sequence length="261" mass="26701">MNKVFKSVWSEALGACVAASELRRGRGKGGGKAARAVALVAGLGVAGGVFAQSNGVTAGPNAVALHTIYIAVGPGATTQSKTKDAIAIGDAAKSTADGATAIGAGSAVAAGDALLYDPARNQESPAQENEVAGTTPSARLSGILEKAETMIGVPYSWGGNTPAQGLDCSGFVRYVYAKAVGILLPRVSSQISRQGAAVSQTDLHPGDLVFFNTTRGTATHVGIYVGENQFIHAPKKGAFVRVESMKSAYWTARYYGARRVA</sequence>
<gene>
    <name evidence="6" type="ORF">ABH943_002290</name>
</gene>
<dbReference type="InterPro" id="IPR024973">
    <property type="entry name" value="ESPR"/>
</dbReference>
<evidence type="ECO:0000256" key="3">
    <source>
        <dbReference type="ARBA" id="ARBA00022801"/>
    </source>
</evidence>
<keyword evidence="2" id="KW-0645">Protease</keyword>
<dbReference type="Gene3D" id="2.150.10.10">
    <property type="entry name" value="Serralysin-like metalloprotease, C-terminal"/>
    <property type="match status" value="1"/>
</dbReference>